<keyword evidence="1 2" id="KW-0732">Signal</keyword>
<comment type="caution">
    <text evidence="4">The sequence shown here is derived from an EMBL/GenBank/DDBJ whole genome shotgun (WGS) entry which is preliminary data.</text>
</comment>
<proteinExistence type="predicted"/>
<dbReference type="PANTHER" id="PTHR31044">
    <property type="entry name" value="BETA-1,3 GLUCANASE"/>
    <property type="match status" value="1"/>
</dbReference>
<organism evidence="4 5">
    <name type="scientific">Musa balbisiana</name>
    <name type="common">Banana</name>
    <dbReference type="NCBI Taxonomy" id="52838"/>
    <lineage>
        <taxon>Eukaryota</taxon>
        <taxon>Viridiplantae</taxon>
        <taxon>Streptophyta</taxon>
        <taxon>Embryophyta</taxon>
        <taxon>Tracheophyta</taxon>
        <taxon>Spermatophyta</taxon>
        <taxon>Magnoliopsida</taxon>
        <taxon>Liliopsida</taxon>
        <taxon>Zingiberales</taxon>
        <taxon>Musaceae</taxon>
        <taxon>Musa</taxon>
    </lineage>
</organism>
<feature type="chain" id="PRO_5020557581" description="X8 domain-containing protein" evidence="2">
    <location>
        <begin position="20"/>
        <end position="122"/>
    </location>
</feature>
<sequence length="122" mass="12741">MAKTLFSCGLIAFIVLVNSMIPTESSNVGIARGVARTWCIANPLANPAALQKDLDSLCGGGVDCHSIQPGGACYEPNTVADHVSVAYNLYYKSHQSQPSACSFGSNTMTTVSDPSHGSCVFP</sequence>
<reference evidence="4 5" key="1">
    <citation type="journal article" date="2019" name="Nat. Plants">
        <title>Genome sequencing of Musa balbisiana reveals subgenome evolution and function divergence in polyploid bananas.</title>
        <authorList>
            <person name="Yao X."/>
        </authorList>
    </citation>
    <scope>NUCLEOTIDE SEQUENCE [LARGE SCALE GENOMIC DNA]</scope>
    <source>
        <strain evidence="5">cv. DH-PKW</strain>
        <tissue evidence="4">Leaves</tissue>
    </source>
</reference>
<feature type="signal peptide" evidence="2">
    <location>
        <begin position="1"/>
        <end position="19"/>
    </location>
</feature>
<evidence type="ECO:0000313" key="5">
    <source>
        <dbReference type="Proteomes" id="UP000317650"/>
    </source>
</evidence>
<dbReference type="SMART" id="SM00768">
    <property type="entry name" value="X8"/>
    <property type="match status" value="1"/>
</dbReference>
<name>A0A4S8IUX3_MUSBA</name>
<evidence type="ECO:0000256" key="2">
    <source>
        <dbReference type="SAM" id="SignalP"/>
    </source>
</evidence>
<gene>
    <name evidence="4" type="ORF">C4D60_Mb10t05740</name>
</gene>
<dbReference type="PANTHER" id="PTHR31044:SF47">
    <property type="entry name" value="CARBOHYDRATE-BINDING X8 DOMAIN SUPERFAMILY PROTEIN"/>
    <property type="match status" value="1"/>
</dbReference>
<dbReference type="GO" id="GO:0009506">
    <property type="term" value="C:plasmodesma"/>
    <property type="evidence" value="ECO:0007669"/>
    <property type="project" value="UniProtKB-ARBA"/>
</dbReference>
<feature type="domain" description="X8" evidence="3">
    <location>
        <begin position="37"/>
        <end position="121"/>
    </location>
</feature>
<dbReference type="InterPro" id="IPR012946">
    <property type="entry name" value="X8"/>
</dbReference>
<evidence type="ECO:0000313" key="4">
    <source>
        <dbReference type="EMBL" id="THU52607.1"/>
    </source>
</evidence>
<accession>A0A4S8IUX3</accession>
<dbReference type="Pfam" id="PF07983">
    <property type="entry name" value="X8"/>
    <property type="match status" value="1"/>
</dbReference>
<dbReference type="AlphaFoldDB" id="A0A4S8IUX3"/>
<dbReference type="EMBL" id="PYDT01000008">
    <property type="protein sequence ID" value="THU52607.1"/>
    <property type="molecule type" value="Genomic_DNA"/>
</dbReference>
<evidence type="ECO:0000256" key="1">
    <source>
        <dbReference type="ARBA" id="ARBA00022729"/>
    </source>
</evidence>
<evidence type="ECO:0000259" key="3">
    <source>
        <dbReference type="SMART" id="SM00768"/>
    </source>
</evidence>
<dbReference type="InterPro" id="IPR044788">
    <property type="entry name" value="X8_dom_prot"/>
</dbReference>
<keyword evidence="5" id="KW-1185">Reference proteome</keyword>
<dbReference type="Gene3D" id="1.20.58.1040">
    <property type="match status" value="1"/>
</dbReference>
<protein>
    <recommendedName>
        <fullName evidence="3">X8 domain-containing protein</fullName>
    </recommendedName>
</protein>
<dbReference type="Proteomes" id="UP000317650">
    <property type="component" value="Chromosome 10"/>
</dbReference>